<feature type="region of interest" description="Disordered" evidence="1">
    <location>
        <begin position="86"/>
        <end position="110"/>
    </location>
</feature>
<keyword evidence="3" id="KW-1185">Reference proteome</keyword>
<name>A0A9E7R4S5_9EURY</name>
<protein>
    <submittedName>
        <fullName evidence="2">PhiH1 repressor</fullName>
    </submittedName>
</protein>
<gene>
    <name evidence="2" type="ORF">N0B31_02670</name>
</gene>
<dbReference type="EMBL" id="CP104003">
    <property type="protein sequence ID" value="UWM55194.1"/>
    <property type="molecule type" value="Genomic_DNA"/>
</dbReference>
<dbReference type="SUPFAM" id="SSF46785">
    <property type="entry name" value="Winged helix' DNA-binding domain"/>
    <property type="match status" value="1"/>
</dbReference>
<evidence type="ECO:0000313" key="3">
    <source>
        <dbReference type="Proteomes" id="UP001057580"/>
    </source>
</evidence>
<reference evidence="2" key="1">
    <citation type="submission" date="2022-09" db="EMBL/GenBank/DDBJ databases">
        <title>Diverse halophilic archaea isolated from saline environments.</title>
        <authorList>
            <person name="Cui H.-L."/>
        </authorList>
    </citation>
    <scope>NUCLEOTIDE SEQUENCE</scope>
    <source>
        <strain evidence="2">ZS-35-S2</strain>
    </source>
</reference>
<evidence type="ECO:0000313" key="2">
    <source>
        <dbReference type="EMBL" id="UWM55194.1"/>
    </source>
</evidence>
<dbReference type="Proteomes" id="UP001057580">
    <property type="component" value="Chromosome"/>
</dbReference>
<evidence type="ECO:0000256" key="1">
    <source>
        <dbReference type="SAM" id="MobiDB-lite"/>
    </source>
</evidence>
<dbReference type="InterPro" id="IPR036390">
    <property type="entry name" value="WH_DNA-bd_sf"/>
</dbReference>
<organism evidence="2 3">
    <name type="scientific">Salinirubellus salinus</name>
    <dbReference type="NCBI Taxonomy" id="1364945"/>
    <lineage>
        <taxon>Archaea</taxon>
        <taxon>Methanobacteriati</taxon>
        <taxon>Methanobacteriota</taxon>
        <taxon>Stenosarchaea group</taxon>
        <taxon>Halobacteria</taxon>
        <taxon>Halobacteriales</taxon>
        <taxon>Natronomonadaceae</taxon>
        <taxon>Salinirubellus</taxon>
    </lineage>
</organism>
<proteinExistence type="predicted"/>
<dbReference type="GeneID" id="74941290"/>
<accession>A0A9E7R4S5</accession>
<sequence>MRHSASWQNLWDDRILEIASLDDDGVVSVGDLSNHDLIRTSRSTVSRRCKKLAEHGLFRRVAEGVYVITDEGRGYLEGEYDVDQGIWLDQNQAEDGPTGPDAGTEEANGA</sequence>
<dbReference type="KEGG" id="ssai:N0B31_02670"/>
<dbReference type="RefSeq" id="WP_260594246.1">
    <property type="nucleotide sequence ID" value="NZ_CP104003.1"/>
</dbReference>
<dbReference type="AlphaFoldDB" id="A0A9E7R4S5"/>
<dbReference type="Gene3D" id="1.10.10.10">
    <property type="entry name" value="Winged helix-like DNA-binding domain superfamily/Winged helix DNA-binding domain"/>
    <property type="match status" value="1"/>
</dbReference>
<dbReference type="InterPro" id="IPR036388">
    <property type="entry name" value="WH-like_DNA-bd_sf"/>
</dbReference>